<dbReference type="AlphaFoldDB" id="A0A7Z0TSX6"/>
<name>A0A7Z0TSX6_9BRAD</name>
<dbReference type="RefSeq" id="WP_166351044.1">
    <property type="nucleotide sequence ID" value="NZ_CP088280.1"/>
</dbReference>
<reference evidence="3 4" key="1">
    <citation type="journal article" date="2017" name="Syst. Appl. Microbiol.">
        <title>Soybeans inoculated with root zone soils of Canadian native legumes harbour diverse and novel Bradyrhizobium spp. that possess agricultural potential.</title>
        <authorList>
            <person name="Bromfield E.S.P."/>
            <person name="Cloutier S."/>
            <person name="Tambong J.T."/>
            <person name="Tran Thi T.V."/>
        </authorList>
    </citation>
    <scope>NUCLEOTIDE SEQUENCE [LARGE SCALE GENOMIC DNA]</scope>
    <source>
        <strain evidence="3 4">323S2</strain>
    </source>
</reference>
<protein>
    <submittedName>
        <fullName evidence="2">Uncharacterized protein</fullName>
    </submittedName>
</protein>
<reference evidence="2" key="2">
    <citation type="submission" date="2020-06" db="EMBL/GenBank/DDBJ databases">
        <title>Whole Genome Sequence of Bradyrhizobium sp. Strain 323S2.</title>
        <authorList>
            <person name="Bromfield E.S.P."/>
        </authorList>
    </citation>
    <scope>NUCLEOTIDE SEQUENCE [LARGE SCALE GENOMIC DNA]</scope>
    <source>
        <strain evidence="2">323S2</strain>
    </source>
</reference>
<proteinExistence type="predicted"/>
<dbReference type="EMBL" id="JACBFH010000001">
    <property type="protein sequence ID" value="NYY92912.1"/>
    <property type="molecule type" value="Genomic_DNA"/>
</dbReference>
<gene>
    <name evidence="3" type="ORF">G6321_00035875</name>
    <name evidence="2" type="ORF">G6321_32410</name>
</gene>
<keyword evidence="1" id="KW-0472">Membrane</keyword>
<evidence type="ECO:0000313" key="3">
    <source>
        <dbReference type="EMBL" id="UGX91151.1"/>
    </source>
</evidence>
<organism evidence="2">
    <name type="scientific">Bradyrhizobium barranii subsp. barranii</name>
    <dbReference type="NCBI Taxonomy" id="2823807"/>
    <lineage>
        <taxon>Bacteria</taxon>
        <taxon>Pseudomonadati</taxon>
        <taxon>Pseudomonadota</taxon>
        <taxon>Alphaproteobacteria</taxon>
        <taxon>Hyphomicrobiales</taxon>
        <taxon>Nitrobacteraceae</taxon>
        <taxon>Bradyrhizobium</taxon>
        <taxon>Bradyrhizobium barranii</taxon>
    </lineage>
</organism>
<reference evidence="3 4" key="3">
    <citation type="journal article" date="2022" name="Int. J. Syst. Evol. Microbiol.">
        <title>Strains of Bradyrhizobium barranii sp. nov. associated with legumes native to Canada are symbionts of soybeans and belong to different subspecies (subsp. barranii subsp. nov. and subsp. apii subsp. nov.) and symbiovars (sv. glycinearum and sv. septentrionale).</title>
        <authorList>
            <person name="Bromfield E.S.P."/>
            <person name="Cloutier S."/>
            <person name="Wasai-Hara S."/>
            <person name="Minamisawa K."/>
        </authorList>
    </citation>
    <scope>NUCLEOTIDE SEQUENCE [LARGE SCALE GENOMIC DNA]</scope>
    <source>
        <strain evidence="3 4">323S2</strain>
    </source>
</reference>
<keyword evidence="1" id="KW-0812">Transmembrane</keyword>
<accession>A0A7Z0TSX6</accession>
<evidence type="ECO:0000256" key="1">
    <source>
        <dbReference type="SAM" id="Phobius"/>
    </source>
</evidence>
<evidence type="ECO:0000313" key="4">
    <source>
        <dbReference type="Proteomes" id="UP000564836"/>
    </source>
</evidence>
<dbReference type="EMBL" id="CP088280">
    <property type="protein sequence ID" value="UGX91151.1"/>
    <property type="molecule type" value="Genomic_DNA"/>
</dbReference>
<keyword evidence="1" id="KW-1133">Transmembrane helix</keyword>
<feature type="transmembrane region" description="Helical" evidence="1">
    <location>
        <begin position="12"/>
        <end position="31"/>
    </location>
</feature>
<evidence type="ECO:0000313" key="2">
    <source>
        <dbReference type="EMBL" id="NYY92912.1"/>
    </source>
</evidence>
<dbReference type="Proteomes" id="UP000564836">
    <property type="component" value="Chromosome"/>
</dbReference>
<sequence>MTSEAIKAMMIFALYAALEIALFYSSIGSFAKRQARHIRRAATREFASRTLEDEGVQPRRAAE</sequence>